<protein>
    <submittedName>
        <fullName evidence="3">F5/8 type C domain-containing protein</fullName>
    </submittedName>
</protein>
<dbReference type="Pfam" id="PF05380">
    <property type="entry name" value="Peptidase_A17"/>
    <property type="match status" value="1"/>
</dbReference>
<dbReference type="Proteomes" id="UP000274131">
    <property type="component" value="Unassembled WGS sequence"/>
</dbReference>
<reference evidence="3" key="1">
    <citation type="submission" date="2017-02" db="UniProtKB">
        <authorList>
            <consortium name="WormBaseParasite"/>
        </authorList>
    </citation>
    <scope>IDENTIFICATION</scope>
</reference>
<dbReference type="EMBL" id="UXUI01000305">
    <property type="protein sequence ID" value="VDD85171.1"/>
    <property type="molecule type" value="Genomic_DNA"/>
</dbReference>
<dbReference type="WBParaSite" id="EVEC_0000046701-mRNA-1">
    <property type="protein sequence ID" value="EVEC_0000046701-mRNA-1"/>
    <property type="gene ID" value="EVEC_0000046701"/>
</dbReference>
<organism evidence="3">
    <name type="scientific">Enterobius vermicularis</name>
    <name type="common">Human pinworm</name>
    <dbReference type="NCBI Taxonomy" id="51028"/>
    <lineage>
        <taxon>Eukaryota</taxon>
        <taxon>Metazoa</taxon>
        <taxon>Ecdysozoa</taxon>
        <taxon>Nematoda</taxon>
        <taxon>Chromadorea</taxon>
        <taxon>Rhabditida</taxon>
        <taxon>Spirurina</taxon>
        <taxon>Oxyuridomorpha</taxon>
        <taxon>Oxyuroidea</taxon>
        <taxon>Oxyuridae</taxon>
        <taxon>Enterobius</taxon>
    </lineage>
</organism>
<evidence type="ECO:0000313" key="1">
    <source>
        <dbReference type="EMBL" id="VDD85171.1"/>
    </source>
</evidence>
<evidence type="ECO:0000313" key="2">
    <source>
        <dbReference type="Proteomes" id="UP000274131"/>
    </source>
</evidence>
<keyword evidence="2" id="KW-1185">Reference proteome</keyword>
<evidence type="ECO:0000313" key="3">
    <source>
        <dbReference type="WBParaSite" id="EVEC_0000046701-mRNA-1"/>
    </source>
</evidence>
<dbReference type="STRING" id="51028.A0A0N4UT99"/>
<name>A0A0N4UT99_ENTVE</name>
<reference evidence="1 2" key="2">
    <citation type="submission" date="2018-10" db="EMBL/GenBank/DDBJ databases">
        <authorList>
            <consortium name="Pathogen Informatics"/>
        </authorList>
    </citation>
    <scope>NUCLEOTIDE SEQUENCE [LARGE SCALE GENOMIC DNA]</scope>
</reference>
<proteinExistence type="predicted"/>
<accession>A0A0N4UT99</accession>
<sequence length="143" mass="16370">MPIKRLTITKAKLMGALIGARAFTFVRQELAIPLSHCFAWSDSKCVLSWPATKKLDALPKFVKNRVLEIQEHKYRFRYVPSKSSPADITRAHSSSPNAISNLVAWSGVDGEEWITIAVTPWYSVDLNCKWRGFNHRVHSWLHH</sequence>
<dbReference type="InterPro" id="IPR008042">
    <property type="entry name" value="Retrotrans_Pao"/>
</dbReference>
<dbReference type="AlphaFoldDB" id="A0A0N4UT99"/>
<dbReference type="OrthoDB" id="5857971at2759"/>
<gene>
    <name evidence="1" type="ORF">EVEC_LOCUS314</name>
</gene>